<feature type="region of interest" description="Disordered" evidence="1">
    <location>
        <begin position="295"/>
        <end position="329"/>
    </location>
</feature>
<dbReference type="Pfam" id="PF03644">
    <property type="entry name" value="Glyco_hydro_85"/>
    <property type="match status" value="1"/>
</dbReference>
<dbReference type="RefSeq" id="XP_016626437.1">
    <property type="nucleotide sequence ID" value="XM_016782409.1"/>
</dbReference>
<dbReference type="GeneID" id="27717668"/>
<evidence type="ECO:0000256" key="1">
    <source>
        <dbReference type="SAM" id="MobiDB-lite"/>
    </source>
</evidence>
<dbReference type="VEuPathDB" id="FungiDB:Z520_11922"/>
<evidence type="ECO:0000313" key="4">
    <source>
        <dbReference type="Proteomes" id="UP000053411"/>
    </source>
</evidence>
<dbReference type="PANTHER" id="PTHR13246:SF1">
    <property type="entry name" value="CYTOSOLIC ENDO-BETA-N-ACETYLGLUCOSAMINIDASE"/>
    <property type="match status" value="1"/>
</dbReference>
<accession>A0A0D2JPC2</accession>
<sequence>MKSEAEKKDDHDRLFNGFAFFHRLADIYAWKEADADVLQIANTPLYERPGSGDSTKCKVLVMHDYRGNYLPYETSQGGTQARKDYVMEYWQHVEVFNYFSHRRATIPPPAWINAGHRNGAQVLGTFIIEPDSKEEPKRIFDKDSTKPIGMNYILPDILAEMARVYGFDGWLLNFESRIVEGADITQRDKYGNKIKLPAWSEFSEAMLKDWVAQLTTRMNEKVAHGKVIWYDALTKLNSEYGSMNELNNFNNPYRQAAGSILTNYFYANKKLDNTIKNAGAELETVYHGIDCWGQTDDSRTGDDPSNRDTVGFENSGELENGRGTGHGGTATGRFVRLIADKLDLARKKAASDPSHMPRGAGVGIFAHGWAYEHFMPGTSVDRFMWEGEPNLTGYIEPTAKGRMPAAEWKQKHDSYKAKQSEWQGAEYDCACETSIVQHLWRHPPEPVDFKDWPIIKSAREYPAGTKNFFHTDYTEPVVDLPGQQYSYQLGQQSVLPIPGRRKQALSLTNADGSTGYLQVAMSSKCTLRVVEIQNKGIKGDSKVSGSIDLHQLNIDASLKPEIVLVYRRLKDTTGLTIQLSVKVGDDLAHWDLSGMPSQAGQNETLKQVIPLKNPGTSVRGISITLGGPTQTLLSLTKDGAADLVDIIGLTIKPQGHEYPDGKIEQVNLVNKVITDSGSYTRLVWSLADGPKAPESLPWSRTTKQFSHFWVWANNNYLGVANALGFPISEQVKQSWPGGKKVHFQIRGIAFDGTYKDSGGWQGDLDVPA</sequence>
<dbReference type="Proteomes" id="UP000053411">
    <property type="component" value="Unassembled WGS sequence"/>
</dbReference>
<dbReference type="AlphaFoldDB" id="A0A0D2JPC2"/>
<dbReference type="PANTHER" id="PTHR13246">
    <property type="entry name" value="ENDO BETA N-ACETYLGLUCOSAMINIDASE"/>
    <property type="match status" value="1"/>
</dbReference>
<dbReference type="STRING" id="1442371.A0A0D2JPC2"/>
<gene>
    <name evidence="3" type="ORF">Z520_11922</name>
</gene>
<dbReference type="InterPro" id="IPR005201">
    <property type="entry name" value="TIM_ENGase"/>
</dbReference>
<organism evidence="3 4">
    <name type="scientific">Fonsecaea multimorphosa CBS 102226</name>
    <dbReference type="NCBI Taxonomy" id="1442371"/>
    <lineage>
        <taxon>Eukaryota</taxon>
        <taxon>Fungi</taxon>
        <taxon>Dikarya</taxon>
        <taxon>Ascomycota</taxon>
        <taxon>Pezizomycotina</taxon>
        <taxon>Eurotiomycetes</taxon>
        <taxon>Chaetothyriomycetidae</taxon>
        <taxon>Chaetothyriales</taxon>
        <taxon>Herpotrichiellaceae</taxon>
        <taxon>Fonsecaea</taxon>
    </lineage>
</organism>
<reference evidence="3 4" key="1">
    <citation type="submission" date="2015-01" db="EMBL/GenBank/DDBJ databases">
        <title>The Genome Sequence of Fonsecaea multimorphosa CBS 102226.</title>
        <authorList>
            <consortium name="The Broad Institute Genomics Platform"/>
            <person name="Cuomo C."/>
            <person name="de Hoog S."/>
            <person name="Gorbushina A."/>
            <person name="Stielow B."/>
            <person name="Teixiera M."/>
            <person name="Abouelleil A."/>
            <person name="Chapman S.B."/>
            <person name="Priest M."/>
            <person name="Young S.K."/>
            <person name="Wortman J."/>
            <person name="Nusbaum C."/>
            <person name="Birren B."/>
        </authorList>
    </citation>
    <scope>NUCLEOTIDE SEQUENCE [LARGE SCALE GENOMIC DNA]</scope>
    <source>
        <strain evidence="3 4">CBS 102226</strain>
    </source>
</reference>
<evidence type="ECO:0000313" key="3">
    <source>
        <dbReference type="EMBL" id="KIX92314.1"/>
    </source>
</evidence>
<dbReference type="GO" id="GO:0033925">
    <property type="term" value="F:mannosyl-glycoprotein endo-beta-N-acetylglucosaminidase activity"/>
    <property type="evidence" value="ECO:0007669"/>
    <property type="project" value="UniProtKB-EC"/>
</dbReference>
<dbReference type="InterPro" id="IPR032979">
    <property type="entry name" value="ENGase"/>
</dbReference>
<keyword evidence="4" id="KW-1185">Reference proteome</keyword>
<dbReference type="EMBL" id="KN848106">
    <property type="protein sequence ID" value="KIX92314.1"/>
    <property type="molecule type" value="Genomic_DNA"/>
</dbReference>
<feature type="domain" description="Cytosolic endo-beta-N-acetylglucosaminidase TIM barrel" evidence="2">
    <location>
        <begin position="75"/>
        <end position="414"/>
    </location>
</feature>
<evidence type="ECO:0000259" key="2">
    <source>
        <dbReference type="Pfam" id="PF03644"/>
    </source>
</evidence>
<protein>
    <recommendedName>
        <fullName evidence="2">Cytosolic endo-beta-N-acetylglucosaminidase TIM barrel domain-containing protein</fullName>
    </recommendedName>
</protein>
<dbReference type="OrthoDB" id="284473at2759"/>
<dbReference type="GO" id="GO:0005829">
    <property type="term" value="C:cytosol"/>
    <property type="evidence" value="ECO:0007669"/>
    <property type="project" value="UniProtKB-SubCell"/>
</dbReference>
<proteinExistence type="predicted"/>
<dbReference type="Gene3D" id="3.20.20.80">
    <property type="entry name" value="Glycosidases"/>
    <property type="match status" value="1"/>
</dbReference>
<feature type="compositionally biased region" description="Basic and acidic residues" evidence="1">
    <location>
        <begin position="296"/>
        <end position="306"/>
    </location>
</feature>
<name>A0A0D2JPC2_9EURO</name>